<name>A0A833QFF2_9POAL</name>
<dbReference type="OrthoDB" id="691692at2759"/>
<dbReference type="PANTHER" id="PTHR31033:SF18">
    <property type="entry name" value="OS06G0115800 PROTEIN"/>
    <property type="match status" value="1"/>
</dbReference>
<evidence type="ECO:0000313" key="1">
    <source>
        <dbReference type="EMBL" id="KAF3321564.1"/>
    </source>
</evidence>
<organism evidence="1 2">
    <name type="scientific">Carex littledalei</name>
    <dbReference type="NCBI Taxonomy" id="544730"/>
    <lineage>
        <taxon>Eukaryota</taxon>
        <taxon>Viridiplantae</taxon>
        <taxon>Streptophyta</taxon>
        <taxon>Embryophyta</taxon>
        <taxon>Tracheophyta</taxon>
        <taxon>Spermatophyta</taxon>
        <taxon>Magnoliopsida</taxon>
        <taxon>Liliopsida</taxon>
        <taxon>Poales</taxon>
        <taxon>Cyperaceae</taxon>
        <taxon>Cyperoideae</taxon>
        <taxon>Cariceae</taxon>
        <taxon>Carex</taxon>
        <taxon>Carex subgen. Euthyceras</taxon>
    </lineage>
</organism>
<dbReference type="AlphaFoldDB" id="A0A833QFF2"/>
<reference evidence="1" key="1">
    <citation type="submission" date="2020-01" db="EMBL/GenBank/DDBJ databases">
        <title>Genome sequence of Kobresia littledalei, the first chromosome-level genome in the family Cyperaceae.</title>
        <authorList>
            <person name="Qu G."/>
        </authorList>
    </citation>
    <scope>NUCLEOTIDE SEQUENCE</scope>
    <source>
        <strain evidence="1">C.B.Clarke</strain>
        <tissue evidence="1">Leaf</tissue>
    </source>
</reference>
<gene>
    <name evidence="1" type="ORF">FCM35_KLT13780</name>
</gene>
<proteinExistence type="predicted"/>
<dbReference type="EMBL" id="SWLB01000026">
    <property type="protein sequence ID" value="KAF3321564.1"/>
    <property type="molecule type" value="Genomic_DNA"/>
</dbReference>
<evidence type="ECO:0000313" key="2">
    <source>
        <dbReference type="Proteomes" id="UP000623129"/>
    </source>
</evidence>
<dbReference type="Proteomes" id="UP000623129">
    <property type="component" value="Unassembled WGS sequence"/>
</dbReference>
<accession>A0A833QFF2</accession>
<sequence length="152" mass="16325">MELSMVVRACTDMDPFANIFVESACSDSNRGSFGIERFPFLRNINEPTDLSFSSSTNMGIPVLGMRGPIFIHGPHFNIALRLFHGRGGVAPPSGSSSMSFDNLKSDSSQQFNPLAAKAATISLSGLGTGGPFGFDSFSQNQKKKNNKKSKVN</sequence>
<protein>
    <submittedName>
        <fullName evidence="1">Uncharacterized protein</fullName>
    </submittedName>
</protein>
<dbReference type="GO" id="GO:0009507">
    <property type="term" value="C:chloroplast"/>
    <property type="evidence" value="ECO:0007669"/>
    <property type="project" value="TreeGrafter"/>
</dbReference>
<comment type="caution">
    <text evidence="1">The sequence shown here is derived from an EMBL/GenBank/DDBJ whole genome shotgun (WGS) entry which is preliminary data.</text>
</comment>
<keyword evidence="2" id="KW-1185">Reference proteome</keyword>
<dbReference type="PANTHER" id="PTHR31033">
    <property type="entry name" value="PROTEIN, PUTATIVE-RELATED"/>
    <property type="match status" value="1"/>
</dbReference>